<feature type="compositionally biased region" description="Basic and acidic residues" evidence="1">
    <location>
        <begin position="24"/>
        <end position="36"/>
    </location>
</feature>
<accession>A0AAV0FSM1</accession>
<dbReference type="EMBL" id="CAMAPF010001009">
    <property type="protein sequence ID" value="CAH9138355.1"/>
    <property type="molecule type" value="Genomic_DNA"/>
</dbReference>
<keyword evidence="3" id="KW-1185">Reference proteome</keyword>
<organism evidence="2 3">
    <name type="scientific">Cuscuta epithymum</name>
    <dbReference type="NCBI Taxonomy" id="186058"/>
    <lineage>
        <taxon>Eukaryota</taxon>
        <taxon>Viridiplantae</taxon>
        <taxon>Streptophyta</taxon>
        <taxon>Embryophyta</taxon>
        <taxon>Tracheophyta</taxon>
        <taxon>Spermatophyta</taxon>
        <taxon>Magnoliopsida</taxon>
        <taxon>eudicotyledons</taxon>
        <taxon>Gunneridae</taxon>
        <taxon>Pentapetalae</taxon>
        <taxon>asterids</taxon>
        <taxon>lamiids</taxon>
        <taxon>Solanales</taxon>
        <taxon>Convolvulaceae</taxon>
        <taxon>Cuscuteae</taxon>
        <taxon>Cuscuta</taxon>
        <taxon>Cuscuta subgen. Cuscuta</taxon>
    </lineage>
</organism>
<evidence type="ECO:0000313" key="2">
    <source>
        <dbReference type="EMBL" id="CAH9138355.1"/>
    </source>
</evidence>
<proteinExistence type="predicted"/>
<gene>
    <name evidence="2" type="ORF">CEPIT_LOCUS36737</name>
</gene>
<feature type="compositionally biased region" description="Basic and acidic residues" evidence="1">
    <location>
        <begin position="116"/>
        <end position="127"/>
    </location>
</feature>
<evidence type="ECO:0000313" key="3">
    <source>
        <dbReference type="Proteomes" id="UP001152523"/>
    </source>
</evidence>
<reference evidence="2" key="1">
    <citation type="submission" date="2022-07" db="EMBL/GenBank/DDBJ databases">
        <authorList>
            <person name="Macas J."/>
            <person name="Novak P."/>
            <person name="Neumann P."/>
        </authorList>
    </citation>
    <scope>NUCLEOTIDE SEQUENCE</scope>
</reference>
<name>A0AAV0FSM1_9ASTE</name>
<feature type="compositionally biased region" description="Basic and acidic residues" evidence="1">
    <location>
        <begin position="71"/>
        <end position="83"/>
    </location>
</feature>
<comment type="caution">
    <text evidence="2">The sequence shown here is derived from an EMBL/GenBank/DDBJ whole genome shotgun (WGS) entry which is preliminary data.</text>
</comment>
<sequence>MASLQMEHLLREIENELQGEENAEEQHVRGGKRKQEGASTSKMQRNKKKKEMRKNLKDAPVVKRVRGRMHIQRDEVQRPEVRSKGMNFSVLSQSTDEGKKGKKTNVSDSDDAFESPPRDFINKEGVVKPKRKKQPKKRAFKELKHEYKSLYNRSSPHVIVQAIAKFNDKQREEVISIGFGAMLHLYITELPSKLGYWVVDNFDPRSCTMKVSGDIRVHVTDEDVENALGFPRGEEAVVKKHKHEKSELAVEWRKVFGGKEKITPSEVATAMINCKEGGEWFIRHFVVLLISSLIENTKSGYINYQFINCLRDTKAVKRMNWCEYVISALVEKKLEWEEAKDKAFTGPLLFLVVFYVDRMVVYTKRTVIRKWPALIGWTTPLLRDREKTDIEASGFGLGYLDDKVNKKTSNVEEIRTDACEVHQSQGEDATEHCETST</sequence>
<dbReference type="AlphaFoldDB" id="A0AAV0FSM1"/>
<feature type="region of interest" description="Disordered" evidence="1">
    <location>
        <begin position="1"/>
        <end position="138"/>
    </location>
</feature>
<dbReference type="PANTHER" id="PTHR34835:SF90">
    <property type="entry name" value="AMINOTRANSFERASE-LIKE PLANT MOBILE DOMAIN-CONTAINING PROTEIN"/>
    <property type="match status" value="1"/>
</dbReference>
<dbReference type="Proteomes" id="UP001152523">
    <property type="component" value="Unassembled WGS sequence"/>
</dbReference>
<protein>
    <recommendedName>
        <fullName evidence="4">Aminotransferase-like plant mobile domain-containing protein</fullName>
    </recommendedName>
</protein>
<dbReference type="PANTHER" id="PTHR34835">
    <property type="entry name" value="OS07G0283600 PROTEIN-RELATED"/>
    <property type="match status" value="1"/>
</dbReference>
<evidence type="ECO:0008006" key="4">
    <source>
        <dbReference type="Google" id="ProtNLM"/>
    </source>
</evidence>
<evidence type="ECO:0000256" key="1">
    <source>
        <dbReference type="SAM" id="MobiDB-lite"/>
    </source>
</evidence>
<feature type="compositionally biased region" description="Basic residues" evidence="1">
    <location>
        <begin position="128"/>
        <end position="138"/>
    </location>
</feature>
<feature type="non-terminal residue" evidence="2">
    <location>
        <position position="437"/>
    </location>
</feature>